<gene>
    <name evidence="2" type="ORF">U9M48_018219</name>
</gene>
<keyword evidence="3" id="KW-1185">Reference proteome</keyword>
<dbReference type="Proteomes" id="UP001341281">
    <property type="component" value="Chromosome 04"/>
</dbReference>
<feature type="region of interest" description="Disordered" evidence="1">
    <location>
        <begin position="1"/>
        <end position="76"/>
    </location>
</feature>
<dbReference type="AlphaFoldDB" id="A0AAQ3WPL4"/>
<proteinExistence type="predicted"/>
<evidence type="ECO:0000313" key="3">
    <source>
        <dbReference type="Proteomes" id="UP001341281"/>
    </source>
</evidence>
<accession>A0AAQ3WPL4</accession>
<name>A0AAQ3WPL4_PASNO</name>
<feature type="compositionally biased region" description="Pro residues" evidence="1">
    <location>
        <begin position="28"/>
        <end position="44"/>
    </location>
</feature>
<dbReference type="EMBL" id="CP144748">
    <property type="protein sequence ID" value="WVZ69432.1"/>
    <property type="molecule type" value="Genomic_DNA"/>
</dbReference>
<organism evidence="2 3">
    <name type="scientific">Paspalum notatum var. saurae</name>
    <dbReference type="NCBI Taxonomy" id="547442"/>
    <lineage>
        <taxon>Eukaryota</taxon>
        <taxon>Viridiplantae</taxon>
        <taxon>Streptophyta</taxon>
        <taxon>Embryophyta</taxon>
        <taxon>Tracheophyta</taxon>
        <taxon>Spermatophyta</taxon>
        <taxon>Magnoliopsida</taxon>
        <taxon>Liliopsida</taxon>
        <taxon>Poales</taxon>
        <taxon>Poaceae</taxon>
        <taxon>PACMAD clade</taxon>
        <taxon>Panicoideae</taxon>
        <taxon>Andropogonodae</taxon>
        <taxon>Paspaleae</taxon>
        <taxon>Paspalinae</taxon>
        <taxon>Paspalum</taxon>
    </lineage>
</organism>
<evidence type="ECO:0000256" key="1">
    <source>
        <dbReference type="SAM" id="MobiDB-lite"/>
    </source>
</evidence>
<sequence length="195" mass="21454">MLLPAFGSHRTRRTPQAAVNLARHPYSSSPPPVTAPRPSAPPPLTSSIHDVDSSLPLRAPLGAAPDEPPSRPQPMIAPHLTMGDAAADELVLRKFGKICVFCGSNPGNQAFEESRMSRPTLAKRCSRTIVEEEAWAVTAAGFNFETDENKNISIKVWLWDVARASNSGVTSYHTTEPIFDCCYWSRPQYQQIKEI</sequence>
<protein>
    <submittedName>
        <fullName evidence="2">Uncharacterized protein</fullName>
    </submittedName>
</protein>
<evidence type="ECO:0000313" key="2">
    <source>
        <dbReference type="EMBL" id="WVZ69432.1"/>
    </source>
</evidence>
<reference evidence="2 3" key="1">
    <citation type="submission" date="2024-02" db="EMBL/GenBank/DDBJ databases">
        <title>High-quality chromosome-scale genome assembly of Pensacola bahiagrass (Paspalum notatum Flugge var. saurae).</title>
        <authorList>
            <person name="Vega J.M."/>
            <person name="Podio M."/>
            <person name="Orjuela J."/>
            <person name="Siena L.A."/>
            <person name="Pessino S.C."/>
            <person name="Combes M.C."/>
            <person name="Mariac C."/>
            <person name="Albertini E."/>
            <person name="Pupilli F."/>
            <person name="Ortiz J.P.A."/>
            <person name="Leblanc O."/>
        </authorList>
    </citation>
    <scope>NUCLEOTIDE SEQUENCE [LARGE SCALE GENOMIC DNA]</scope>
    <source>
        <strain evidence="2">R1</strain>
        <tissue evidence="2">Leaf</tissue>
    </source>
</reference>